<gene>
    <name evidence="2" type="ORF">WA026_013632</name>
</gene>
<comment type="caution">
    <text evidence="2">The sequence shown here is derived from an EMBL/GenBank/DDBJ whole genome shotgun (WGS) entry which is preliminary data.</text>
</comment>
<dbReference type="Proteomes" id="UP001431783">
    <property type="component" value="Unassembled WGS sequence"/>
</dbReference>
<evidence type="ECO:0000313" key="2">
    <source>
        <dbReference type="EMBL" id="KAK9885760.1"/>
    </source>
</evidence>
<name>A0AAW1UTF5_9CUCU</name>
<keyword evidence="3" id="KW-1185">Reference proteome</keyword>
<dbReference type="EMBL" id="JARQZJ010000097">
    <property type="protein sequence ID" value="KAK9885760.1"/>
    <property type="molecule type" value="Genomic_DNA"/>
</dbReference>
<evidence type="ECO:0000256" key="1">
    <source>
        <dbReference type="SAM" id="MobiDB-lite"/>
    </source>
</evidence>
<evidence type="ECO:0000313" key="3">
    <source>
        <dbReference type="Proteomes" id="UP001431783"/>
    </source>
</evidence>
<proteinExistence type="predicted"/>
<sequence>MSTRVKSPPRRGGKIMEHSKGNTRTSDSVSFQVENSAVFKTYNARIKLVEVNTSTSTPSTVRPTPAQDAIKKEIDKRSVKIDLTERRKGSLAADGTEHE</sequence>
<accession>A0AAW1UTF5</accession>
<reference evidence="2 3" key="1">
    <citation type="submission" date="2023-03" db="EMBL/GenBank/DDBJ databases">
        <title>Genome insight into feeding habits of ladybird beetles.</title>
        <authorList>
            <person name="Li H.-S."/>
            <person name="Huang Y.-H."/>
            <person name="Pang H."/>
        </authorList>
    </citation>
    <scope>NUCLEOTIDE SEQUENCE [LARGE SCALE GENOMIC DNA]</scope>
    <source>
        <strain evidence="2">SYSU_2023b</strain>
        <tissue evidence="2">Whole body</tissue>
    </source>
</reference>
<organism evidence="2 3">
    <name type="scientific">Henosepilachna vigintioctopunctata</name>
    <dbReference type="NCBI Taxonomy" id="420089"/>
    <lineage>
        <taxon>Eukaryota</taxon>
        <taxon>Metazoa</taxon>
        <taxon>Ecdysozoa</taxon>
        <taxon>Arthropoda</taxon>
        <taxon>Hexapoda</taxon>
        <taxon>Insecta</taxon>
        <taxon>Pterygota</taxon>
        <taxon>Neoptera</taxon>
        <taxon>Endopterygota</taxon>
        <taxon>Coleoptera</taxon>
        <taxon>Polyphaga</taxon>
        <taxon>Cucujiformia</taxon>
        <taxon>Coccinelloidea</taxon>
        <taxon>Coccinellidae</taxon>
        <taxon>Epilachninae</taxon>
        <taxon>Epilachnini</taxon>
        <taxon>Henosepilachna</taxon>
    </lineage>
</organism>
<dbReference type="AlphaFoldDB" id="A0AAW1UTF5"/>
<feature type="region of interest" description="Disordered" evidence="1">
    <location>
        <begin position="1"/>
        <end position="28"/>
    </location>
</feature>
<protein>
    <submittedName>
        <fullName evidence="2">Uncharacterized protein</fullName>
    </submittedName>
</protein>